<proteinExistence type="predicted"/>
<dbReference type="Proteomes" id="UP000265515">
    <property type="component" value="Unassembled WGS sequence"/>
</dbReference>
<dbReference type="Gramene" id="GBG88908">
    <property type="protein sequence ID" value="GBG88908"/>
    <property type="gene ID" value="CBR_g48520"/>
</dbReference>
<reference evidence="1 2" key="1">
    <citation type="journal article" date="2018" name="Cell">
        <title>The Chara Genome: Secondary Complexity and Implications for Plant Terrestrialization.</title>
        <authorList>
            <person name="Nishiyama T."/>
            <person name="Sakayama H."/>
            <person name="Vries J.D."/>
            <person name="Buschmann H."/>
            <person name="Saint-Marcoux D."/>
            <person name="Ullrich K.K."/>
            <person name="Haas F.B."/>
            <person name="Vanderstraeten L."/>
            <person name="Becker D."/>
            <person name="Lang D."/>
            <person name="Vosolsobe S."/>
            <person name="Rombauts S."/>
            <person name="Wilhelmsson P.K.I."/>
            <person name="Janitza P."/>
            <person name="Kern R."/>
            <person name="Heyl A."/>
            <person name="Rumpler F."/>
            <person name="Villalobos L.I.A.C."/>
            <person name="Clay J.M."/>
            <person name="Skokan R."/>
            <person name="Toyoda A."/>
            <person name="Suzuki Y."/>
            <person name="Kagoshima H."/>
            <person name="Schijlen E."/>
            <person name="Tajeshwar N."/>
            <person name="Catarino B."/>
            <person name="Hetherington A.J."/>
            <person name="Saltykova A."/>
            <person name="Bonnot C."/>
            <person name="Breuninger H."/>
            <person name="Symeonidi A."/>
            <person name="Radhakrishnan G.V."/>
            <person name="Van Nieuwerburgh F."/>
            <person name="Deforce D."/>
            <person name="Chang C."/>
            <person name="Karol K.G."/>
            <person name="Hedrich R."/>
            <person name="Ulvskov P."/>
            <person name="Glockner G."/>
            <person name="Delwiche C.F."/>
            <person name="Petrasek J."/>
            <person name="Van de Peer Y."/>
            <person name="Friml J."/>
            <person name="Beilby M."/>
            <person name="Dolan L."/>
            <person name="Kohara Y."/>
            <person name="Sugano S."/>
            <person name="Fujiyama A."/>
            <person name="Delaux P.-M."/>
            <person name="Quint M."/>
            <person name="TheiBen G."/>
            <person name="Hagemann M."/>
            <person name="Harholt J."/>
            <person name="Dunand C."/>
            <person name="Zachgo S."/>
            <person name="Langdale J."/>
            <person name="Maumus F."/>
            <person name="Straeten D.V.D."/>
            <person name="Gould S.B."/>
            <person name="Rensing S.A."/>
        </authorList>
    </citation>
    <scope>NUCLEOTIDE SEQUENCE [LARGE SCALE GENOMIC DNA]</scope>
    <source>
        <strain evidence="1 2">S276</strain>
    </source>
</reference>
<evidence type="ECO:0000313" key="1">
    <source>
        <dbReference type="EMBL" id="GBG88908.1"/>
    </source>
</evidence>
<comment type="caution">
    <text evidence="1">The sequence shown here is derived from an EMBL/GenBank/DDBJ whole genome shotgun (WGS) entry which is preliminary data.</text>
</comment>
<gene>
    <name evidence="1" type="ORF">CBR_g48520</name>
</gene>
<dbReference type="AlphaFoldDB" id="A0A388M2U6"/>
<dbReference type="EMBL" id="BFEA01000701">
    <property type="protein sequence ID" value="GBG88908.1"/>
    <property type="molecule type" value="Genomic_DNA"/>
</dbReference>
<evidence type="ECO:0000313" key="2">
    <source>
        <dbReference type="Proteomes" id="UP000265515"/>
    </source>
</evidence>
<organism evidence="1 2">
    <name type="scientific">Chara braunii</name>
    <name type="common">Braun's stonewort</name>
    <dbReference type="NCBI Taxonomy" id="69332"/>
    <lineage>
        <taxon>Eukaryota</taxon>
        <taxon>Viridiplantae</taxon>
        <taxon>Streptophyta</taxon>
        <taxon>Charophyceae</taxon>
        <taxon>Charales</taxon>
        <taxon>Characeae</taxon>
        <taxon>Chara</taxon>
    </lineage>
</organism>
<accession>A0A388M2U6</accession>
<sequence>MSFVLKSHRQKRDKIMYIVEFSLRKYVSVPDKEDPSLKMQNVEDEEELEEAIEDNEELGSQVWDELGRIALEQAQRAASRWDWRAGLQSWRRTRRGPFRCLGEICKHIELNKTKFQAYNELFVQTNKVDEVDIFN</sequence>
<name>A0A388M2U6_CHABU</name>
<keyword evidence="2" id="KW-1185">Reference proteome</keyword>
<protein>
    <submittedName>
        <fullName evidence="1">Uncharacterized protein</fullName>
    </submittedName>
</protein>